<dbReference type="FunFam" id="3.30.40.10:FF:000760">
    <property type="entry name" value="Predicted protein"/>
    <property type="match status" value="1"/>
</dbReference>
<accession>Q652E8</accession>
<feature type="transmembrane region" description="Helical" evidence="9">
    <location>
        <begin position="6"/>
        <end position="29"/>
    </location>
</feature>
<dbReference type="PANTHER" id="PTHR14155">
    <property type="entry name" value="RING FINGER DOMAIN-CONTAINING"/>
    <property type="match status" value="1"/>
</dbReference>
<evidence type="ECO:0000313" key="11">
    <source>
        <dbReference type="EMBL" id="BAD46184.1"/>
    </source>
</evidence>
<feature type="domain" description="RING-type" evidence="10">
    <location>
        <begin position="96"/>
        <end position="138"/>
    </location>
</feature>
<proteinExistence type="inferred from homology"/>
<dbReference type="SMART" id="SM00184">
    <property type="entry name" value="RING"/>
    <property type="match status" value="1"/>
</dbReference>
<dbReference type="PROSITE" id="PS50089">
    <property type="entry name" value="ZF_RING_2"/>
    <property type="match status" value="1"/>
</dbReference>
<dbReference type="PANTHER" id="PTHR14155:SF499">
    <property type="entry name" value="RING-TYPE DOMAIN-CONTAINING PROTEIN"/>
    <property type="match status" value="1"/>
</dbReference>
<evidence type="ECO:0000256" key="7">
    <source>
        <dbReference type="PROSITE-ProRule" id="PRU00175"/>
    </source>
</evidence>
<reference evidence="12" key="2">
    <citation type="submission" date="2002-08" db="EMBL/GenBank/DDBJ databases">
        <title>Oryza sativa nipponbare(GA3) genomic DNA, chromosome 6, PAC clone:P0624H09.</title>
        <authorList>
            <person name="Sasaki T."/>
            <person name="Matsumoto T."/>
            <person name="Katayose Y."/>
        </authorList>
    </citation>
    <scope>NUCLEOTIDE SEQUENCE</scope>
</reference>
<evidence type="ECO:0000313" key="13">
    <source>
        <dbReference type="Proteomes" id="UP000000763"/>
    </source>
</evidence>
<dbReference type="Gene3D" id="3.30.40.10">
    <property type="entry name" value="Zinc/RING finger domain, C3HC4 (zinc finger)"/>
    <property type="match status" value="1"/>
</dbReference>
<comment type="similarity">
    <text evidence="6">Belongs to the RING-type zinc finger family. ATL subfamily.</text>
</comment>
<feature type="compositionally biased region" description="Polar residues" evidence="8">
    <location>
        <begin position="299"/>
        <end position="320"/>
    </location>
</feature>
<dbReference type="Pfam" id="PF13639">
    <property type="entry name" value="zf-RING_2"/>
    <property type="match status" value="1"/>
</dbReference>
<evidence type="ECO:0000256" key="2">
    <source>
        <dbReference type="ARBA" id="ARBA00012483"/>
    </source>
</evidence>
<keyword evidence="9" id="KW-0812">Transmembrane</keyword>
<dbReference type="SUPFAM" id="SSF57850">
    <property type="entry name" value="RING/U-box"/>
    <property type="match status" value="1"/>
</dbReference>
<evidence type="ECO:0000256" key="8">
    <source>
        <dbReference type="SAM" id="MobiDB-lite"/>
    </source>
</evidence>
<comment type="catalytic activity">
    <reaction evidence="1">
        <text>S-ubiquitinyl-[E2 ubiquitin-conjugating enzyme]-L-cysteine + [acceptor protein]-L-lysine = [E2 ubiquitin-conjugating enzyme]-L-cysteine + N(6)-ubiquitinyl-[acceptor protein]-L-lysine.</text>
        <dbReference type="EC" id="2.3.2.27"/>
    </reaction>
</comment>
<gene>
    <name evidence="11" type="ORF">P0603C10.16</name>
    <name evidence="12" type="ORF">P0624H09.39</name>
</gene>
<dbReference type="EMBL" id="AP005527">
    <property type="protein sequence ID" value="BAD46184.1"/>
    <property type="molecule type" value="Genomic_DNA"/>
</dbReference>
<evidence type="ECO:0000256" key="9">
    <source>
        <dbReference type="SAM" id="Phobius"/>
    </source>
</evidence>
<keyword evidence="4 7" id="KW-0863">Zinc-finger</keyword>
<organism evidence="12 13">
    <name type="scientific">Oryza sativa subsp. japonica</name>
    <name type="common">Rice</name>
    <dbReference type="NCBI Taxonomy" id="39947"/>
    <lineage>
        <taxon>Eukaryota</taxon>
        <taxon>Viridiplantae</taxon>
        <taxon>Streptophyta</taxon>
        <taxon>Embryophyta</taxon>
        <taxon>Tracheophyta</taxon>
        <taxon>Spermatophyta</taxon>
        <taxon>Magnoliopsida</taxon>
        <taxon>Liliopsida</taxon>
        <taxon>Poales</taxon>
        <taxon>Poaceae</taxon>
        <taxon>BOP clade</taxon>
        <taxon>Oryzoideae</taxon>
        <taxon>Oryzeae</taxon>
        <taxon>Oryzinae</taxon>
        <taxon>Oryza</taxon>
        <taxon>Oryza sativa</taxon>
    </lineage>
</organism>
<keyword evidence="3" id="KW-0479">Metal-binding</keyword>
<evidence type="ECO:0000313" key="12">
    <source>
        <dbReference type="EMBL" id="BAD46319.1"/>
    </source>
</evidence>
<sequence length="320" mass="33317">MALSLGEVAMLVVDVAFVLCLIVAIMCCCEDDRRRPRSSSQRDAQVGGRVVMLRVVEAPPGQQRVAPAAAKAALPYFPYAQAQGRTSSSETQTLVCAVCLEELRHGELCSEVPACRHIFHRGCVGSWMKKSDSCPLCRKRRWEGGRCRAEALAAVMDGGQSGGGVRAGAGVNGGGGGGGGGGRGDGGRKVNLFLCLSAAAASGGEAGGDAEEGRCVTPASLRLEGPQISDASKNTLEPGHFRVMTGGGDRRGEQLRRLDRRFNTGKTGGILSCPKMTPMGSVKKKATAMAQRSAHHGNRTSSLKTVQSTSASAMANVSMP</sequence>
<evidence type="ECO:0000256" key="3">
    <source>
        <dbReference type="ARBA" id="ARBA00022723"/>
    </source>
</evidence>
<dbReference type="CDD" id="cd16454">
    <property type="entry name" value="RING-H2_PA-TM-RING"/>
    <property type="match status" value="1"/>
</dbReference>
<feature type="region of interest" description="Disordered" evidence="8">
    <location>
        <begin position="289"/>
        <end position="320"/>
    </location>
</feature>
<dbReference type="Proteomes" id="UP000000763">
    <property type="component" value="Chromosome 6"/>
</dbReference>
<evidence type="ECO:0000256" key="1">
    <source>
        <dbReference type="ARBA" id="ARBA00000900"/>
    </source>
</evidence>
<dbReference type="EC" id="2.3.2.27" evidence="2"/>
<evidence type="ECO:0000256" key="5">
    <source>
        <dbReference type="ARBA" id="ARBA00022833"/>
    </source>
</evidence>
<protein>
    <recommendedName>
        <fullName evidence="2">RING-type E3 ubiquitin transferase</fullName>
        <ecNumber evidence="2">2.3.2.27</ecNumber>
    </recommendedName>
</protein>
<dbReference type="GO" id="GO:0008270">
    <property type="term" value="F:zinc ion binding"/>
    <property type="evidence" value="ECO:0007669"/>
    <property type="project" value="UniProtKB-KW"/>
</dbReference>
<reference evidence="13" key="4">
    <citation type="journal article" date="2008" name="Nucleic Acids Res.">
        <title>The rice annotation project database (RAP-DB): 2008 update.</title>
        <authorList>
            <consortium name="The rice annotation project (RAP)"/>
        </authorList>
    </citation>
    <scope>GENOME REANNOTATION</scope>
    <source>
        <strain evidence="13">cv. Nipponbare</strain>
    </source>
</reference>
<reference evidence="11" key="1">
    <citation type="submission" date="2002-07" db="EMBL/GenBank/DDBJ databases">
        <title>Oryza sativa nipponbare(GA3) genomic DNA, chromosome 6, PAC clone:P0603C10.</title>
        <authorList>
            <person name="Sasaki T."/>
            <person name="Matsumoto T."/>
            <person name="Katayose Y."/>
        </authorList>
    </citation>
    <scope>NUCLEOTIDE SEQUENCE</scope>
</reference>
<dbReference type="GO" id="GO:0061630">
    <property type="term" value="F:ubiquitin protein ligase activity"/>
    <property type="evidence" value="ECO:0007669"/>
    <property type="project" value="UniProtKB-EC"/>
</dbReference>
<dbReference type="InterPro" id="IPR053238">
    <property type="entry name" value="RING-H2_zinc_finger"/>
</dbReference>
<keyword evidence="9" id="KW-0472">Membrane</keyword>
<dbReference type="InterPro" id="IPR001841">
    <property type="entry name" value="Znf_RING"/>
</dbReference>
<evidence type="ECO:0000259" key="10">
    <source>
        <dbReference type="PROSITE" id="PS50089"/>
    </source>
</evidence>
<dbReference type="InterPro" id="IPR013083">
    <property type="entry name" value="Znf_RING/FYVE/PHD"/>
</dbReference>
<keyword evidence="9" id="KW-1133">Transmembrane helix</keyword>
<name>Q652E8_ORYSJ</name>
<reference evidence="13" key="3">
    <citation type="journal article" date="2005" name="Nature">
        <title>The map-based sequence of the rice genome.</title>
        <authorList>
            <consortium name="International rice genome sequencing project (IRGSP)"/>
            <person name="Matsumoto T."/>
            <person name="Wu J."/>
            <person name="Kanamori H."/>
            <person name="Katayose Y."/>
            <person name="Fujisawa M."/>
            <person name="Namiki N."/>
            <person name="Mizuno H."/>
            <person name="Yamamoto K."/>
            <person name="Antonio B.A."/>
            <person name="Baba T."/>
            <person name="Sakata K."/>
            <person name="Nagamura Y."/>
            <person name="Aoki H."/>
            <person name="Arikawa K."/>
            <person name="Arita K."/>
            <person name="Bito T."/>
            <person name="Chiden Y."/>
            <person name="Fujitsuka N."/>
            <person name="Fukunaka R."/>
            <person name="Hamada M."/>
            <person name="Harada C."/>
            <person name="Hayashi A."/>
            <person name="Hijishita S."/>
            <person name="Honda M."/>
            <person name="Hosokawa S."/>
            <person name="Ichikawa Y."/>
            <person name="Idonuma A."/>
            <person name="Iijima M."/>
            <person name="Ikeda M."/>
            <person name="Ikeno M."/>
            <person name="Ito K."/>
            <person name="Ito S."/>
            <person name="Ito T."/>
            <person name="Ito Y."/>
            <person name="Ito Y."/>
            <person name="Iwabuchi A."/>
            <person name="Kamiya K."/>
            <person name="Karasawa W."/>
            <person name="Kurita K."/>
            <person name="Katagiri S."/>
            <person name="Kikuta A."/>
            <person name="Kobayashi H."/>
            <person name="Kobayashi N."/>
            <person name="Machita K."/>
            <person name="Maehara T."/>
            <person name="Masukawa M."/>
            <person name="Mizubayashi T."/>
            <person name="Mukai Y."/>
            <person name="Nagasaki H."/>
            <person name="Nagata Y."/>
            <person name="Naito S."/>
            <person name="Nakashima M."/>
            <person name="Nakama Y."/>
            <person name="Nakamichi Y."/>
            <person name="Nakamura M."/>
            <person name="Meguro A."/>
            <person name="Negishi M."/>
            <person name="Ohta I."/>
            <person name="Ohta T."/>
            <person name="Okamoto M."/>
            <person name="Ono N."/>
            <person name="Saji S."/>
            <person name="Sakaguchi M."/>
            <person name="Sakai K."/>
            <person name="Shibata M."/>
            <person name="Shimokawa T."/>
            <person name="Song J."/>
            <person name="Takazaki Y."/>
            <person name="Terasawa K."/>
            <person name="Tsugane M."/>
            <person name="Tsuji K."/>
            <person name="Ueda S."/>
            <person name="Waki K."/>
            <person name="Yamagata H."/>
            <person name="Yamamoto M."/>
            <person name="Yamamoto S."/>
            <person name="Yamane H."/>
            <person name="Yoshiki S."/>
            <person name="Yoshihara R."/>
            <person name="Yukawa K."/>
            <person name="Zhong H."/>
            <person name="Yano M."/>
            <person name="Yuan Q."/>
            <person name="Ouyang S."/>
            <person name="Liu J."/>
            <person name="Jones K.M."/>
            <person name="Gansberger K."/>
            <person name="Moffat K."/>
            <person name="Hill J."/>
            <person name="Bera J."/>
            <person name="Fadrosh D."/>
            <person name="Jin S."/>
            <person name="Johri S."/>
            <person name="Kim M."/>
            <person name="Overton L."/>
            <person name="Reardon M."/>
            <person name="Tsitrin T."/>
            <person name="Vuong H."/>
            <person name="Weaver B."/>
            <person name="Ciecko A."/>
            <person name="Tallon L."/>
            <person name="Jackson J."/>
            <person name="Pai G."/>
            <person name="Aken S.V."/>
            <person name="Utterback T."/>
            <person name="Reidmuller S."/>
            <person name="Feldblyum T."/>
            <person name="Hsiao J."/>
            <person name="Zismann V."/>
            <person name="Iobst S."/>
            <person name="de Vazeille A.R."/>
            <person name="Buell C.R."/>
            <person name="Ying K."/>
            <person name="Li Y."/>
            <person name="Lu T."/>
            <person name="Huang Y."/>
            <person name="Zhao Q."/>
            <person name="Feng Q."/>
            <person name="Zhang L."/>
            <person name="Zhu J."/>
            <person name="Weng Q."/>
            <person name="Mu J."/>
            <person name="Lu Y."/>
            <person name="Fan D."/>
            <person name="Liu Y."/>
            <person name="Guan J."/>
            <person name="Zhang Y."/>
            <person name="Yu S."/>
            <person name="Liu X."/>
            <person name="Zhang Y."/>
            <person name="Hong G."/>
            <person name="Han B."/>
            <person name="Choisne N."/>
            <person name="Demange N."/>
            <person name="Orjeda G."/>
            <person name="Samain S."/>
            <person name="Cattolico L."/>
            <person name="Pelletier E."/>
            <person name="Couloux A."/>
            <person name="Segurens B."/>
            <person name="Wincker P."/>
            <person name="D'Hont A."/>
            <person name="Scarpelli C."/>
            <person name="Weissenbach J."/>
            <person name="Salanoubat M."/>
            <person name="Quetier F."/>
            <person name="Yu Y."/>
            <person name="Kim H.R."/>
            <person name="Rambo T."/>
            <person name="Currie J."/>
            <person name="Collura K."/>
            <person name="Luo M."/>
            <person name="Yang T."/>
            <person name="Ammiraju J.S.S."/>
            <person name="Engler F."/>
            <person name="Soderlund C."/>
            <person name="Wing R.A."/>
            <person name="Palmer L.E."/>
            <person name="de la Bastide M."/>
            <person name="Spiegel L."/>
            <person name="Nascimento L."/>
            <person name="Zutavern T."/>
            <person name="O'Shaughnessy A."/>
            <person name="Dike S."/>
            <person name="Dedhia N."/>
            <person name="Preston R."/>
            <person name="Balija V."/>
            <person name="McCombie W.R."/>
            <person name="Chow T."/>
            <person name="Chen H."/>
            <person name="Chung M."/>
            <person name="Chen C."/>
            <person name="Shaw J."/>
            <person name="Wu H."/>
            <person name="Hsiao K."/>
            <person name="Chao Y."/>
            <person name="Chu M."/>
            <person name="Cheng C."/>
            <person name="Hour A."/>
            <person name="Lee P."/>
            <person name="Lin S."/>
            <person name="Lin Y."/>
            <person name="Liou J."/>
            <person name="Liu S."/>
            <person name="Hsing Y."/>
            <person name="Raghuvanshi S."/>
            <person name="Mohanty A."/>
            <person name="Bharti A.K."/>
            <person name="Gaur A."/>
            <person name="Gupta V."/>
            <person name="Kumar D."/>
            <person name="Ravi V."/>
            <person name="Vij S."/>
            <person name="Kapur A."/>
            <person name="Khurana P."/>
            <person name="Khurana P."/>
            <person name="Khurana J.P."/>
            <person name="Tyagi A.K."/>
            <person name="Gaikwad K."/>
            <person name="Singh A."/>
            <person name="Dalal V."/>
            <person name="Srivastava S."/>
            <person name="Dixit A."/>
            <person name="Pal A.K."/>
            <person name="Ghazi I.A."/>
            <person name="Yadav M."/>
            <person name="Pandit A."/>
            <person name="Bhargava A."/>
            <person name="Sureshbabu K."/>
            <person name="Batra K."/>
            <person name="Sharma T.R."/>
            <person name="Mohapatra T."/>
            <person name="Singh N.K."/>
            <person name="Messing J."/>
            <person name="Nelson A.B."/>
            <person name="Fuks G."/>
            <person name="Kavchok S."/>
            <person name="Keizer G."/>
            <person name="Linton E."/>
            <person name="Llaca V."/>
            <person name="Song R."/>
            <person name="Tanyolac B."/>
            <person name="Young S."/>
            <person name="Ho-Il K."/>
            <person name="Hahn J.H."/>
            <person name="Sangsakoo G."/>
            <person name="Vanavichit A."/>
            <person name="de Mattos Luiz.A.T."/>
            <person name="Zimmer P.D."/>
            <person name="Malone G."/>
            <person name="Dellagostin O."/>
            <person name="de Oliveira A.C."/>
            <person name="Bevan M."/>
            <person name="Bancroft I."/>
            <person name="Minx P."/>
            <person name="Cordum H."/>
            <person name="Wilson R."/>
            <person name="Cheng Z."/>
            <person name="Jin W."/>
            <person name="Jiang J."/>
            <person name="Leong S.A."/>
            <person name="Iwama H."/>
            <person name="Gojobori T."/>
            <person name="Itoh T."/>
            <person name="Niimura Y."/>
            <person name="Fujii Y."/>
            <person name="Habara T."/>
            <person name="Sakai H."/>
            <person name="Sato Y."/>
            <person name="Wilson G."/>
            <person name="Kumar K."/>
            <person name="McCouch S."/>
            <person name="Juretic N."/>
            <person name="Hoen D."/>
            <person name="Wright S."/>
            <person name="Bruskiewich R."/>
            <person name="Bureau T."/>
            <person name="Miyao A."/>
            <person name="Hirochika H."/>
            <person name="Nishikawa T."/>
            <person name="Kadowaki K."/>
            <person name="Sugiura M."/>
            <person name="Burr B."/>
            <person name="Sasaki T."/>
        </authorList>
    </citation>
    <scope>NUCLEOTIDE SEQUENCE [LARGE SCALE GENOMIC DNA]</scope>
    <source>
        <strain evidence="13">cv. Nipponbare</strain>
    </source>
</reference>
<dbReference type="EMBL" id="AP005619">
    <property type="protein sequence ID" value="BAD46319.1"/>
    <property type="molecule type" value="Genomic_DNA"/>
</dbReference>
<evidence type="ECO:0000256" key="4">
    <source>
        <dbReference type="ARBA" id="ARBA00022771"/>
    </source>
</evidence>
<dbReference type="AlphaFoldDB" id="Q652E8"/>
<keyword evidence="5" id="KW-0862">Zinc</keyword>
<evidence type="ECO:0000256" key="6">
    <source>
        <dbReference type="ARBA" id="ARBA00024209"/>
    </source>
</evidence>